<dbReference type="AlphaFoldDB" id="A0A9D5JVG3"/>
<dbReference type="GO" id="GO:0019825">
    <property type="term" value="F:oxygen binding"/>
    <property type="evidence" value="ECO:0007669"/>
    <property type="project" value="InterPro"/>
</dbReference>
<organism evidence="1 2">
    <name type="scientific">candidate division KSB3 bacterium</name>
    <dbReference type="NCBI Taxonomy" id="2044937"/>
    <lineage>
        <taxon>Bacteria</taxon>
        <taxon>candidate division KSB3</taxon>
    </lineage>
</organism>
<reference evidence="1" key="1">
    <citation type="submission" date="2019-11" db="EMBL/GenBank/DDBJ databases">
        <title>Microbial mats filling the niche in hypersaline microbial mats.</title>
        <authorList>
            <person name="Wong H.L."/>
            <person name="Macleod F.I."/>
            <person name="White R.A. III"/>
            <person name="Burns B.P."/>
        </authorList>
    </citation>
    <scope>NUCLEOTIDE SEQUENCE</scope>
    <source>
        <strain evidence="1">Rbin_158</strain>
    </source>
</reference>
<dbReference type="Gene3D" id="1.10.490.10">
    <property type="entry name" value="Globins"/>
    <property type="match status" value="1"/>
</dbReference>
<sequence>MPTARDYLIQAIEEHRRELLIRICNRLQKFSHSHYETISYEQHQEREALFLKVLLHHLRHEQDPATLSTYLHQLVIQRSNEGYSLHEIEQAFDIIEDTLWEVLVKYCPLEQSLIEVLSLVRKIFHEIKNSFAQLFLQDALKTQRQFDEIRRKFAAYRNEQATDQDGENS</sequence>
<dbReference type="Proteomes" id="UP000649604">
    <property type="component" value="Unassembled WGS sequence"/>
</dbReference>
<dbReference type="GO" id="GO:0020037">
    <property type="term" value="F:heme binding"/>
    <property type="evidence" value="ECO:0007669"/>
    <property type="project" value="InterPro"/>
</dbReference>
<accession>A0A9D5JVG3</accession>
<gene>
    <name evidence="1" type="ORF">GF339_08785</name>
</gene>
<comment type="caution">
    <text evidence="1">The sequence shown here is derived from an EMBL/GenBank/DDBJ whole genome shotgun (WGS) entry which is preliminary data.</text>
</comment>
<name>A0A9D5JVG3_9BACT</name>
<dbReference type="InterPro" id="IPR012292">
    <property type="entry name" value="Globin/Proto"/>
</dbReference>
<evidence type="ECO:0008006" key="3">
    <source>
        <dbReference type="Google" id="ProtNLM"/>
    </source>
</evidence>
<evidence type="ECO:0000313" key="2">
    <source>
        <dbReference type="Proteomes" id="UP000649604"/>
    </source>
</evidence>
<proteinExistence type="predicted"/>
<protein>
    <recommendedName>
        <fullName evidence="3">RsbT co-antagonist protein RsbRD N-terminal domain-containing protein</fullName>
    </recommendedName>
</protein>
<evidence type="ECO:0000313" key="1">
    <source>
        <dbReference type="EMBL" id="MBD3324666.1"/>
    </source>
</evidence>
<dbReference type="EMBL" id="WJJP01000275">
    <property type="protein sequence ID" value="MBD3324666.1"/>
    <property type="molecule type" value="Genomic_DNA"/>
</dbReference>